<reference evidence="2" key="1">
    <citation type="submission" date="2019-03" db="EMBL/GenBank/DDBJ databases">
        <title>Whole genome analysis of nitrate-reducing bacteria Marinobacter hydrocarbonoclasticus YB03.</title>
        <authorList>
            <person name="Azam A.H."/>
            <person name="Yuk S.R."/>
            <person name="Kamarisima K."/>
            <person name="Miyanaga K."/>
            <person name="Tanji Y."/>
        </authorList>
    </citation>
    <scope>NUCLEOTIDE SEQUENCE</scope>
    <source>
        <strain evidence="2">YB03</strain>
    </source>
</reference>
<sequence length="59" mass="6613">MGTDPKRTRYRGWEMDRGKRGSVPVRGQTLGDRPYSAEAIRLALPPAAVVSMHRCRSIT</sequence>
<protein>
    <submittedName>
        <fullName evidence="2">Uncharacterized protein</fullName>
    </submittedName>
</protein>
<feature type="compositionally biased region" description="Basic and acidic residues" evidence="1">
    <location>
        <begin position="1"/>
        <end position="19"/>
    </location>
</feature>
<dbReference type="AlphaFoldDB" id="A0A455W3A3"/>
<organism evidence="2">
    <name type="scientific">Marinobacter nauticus</name>
    <name type="common">Marinobacter hydrocarbonoclasticus</name>
    <name type="synonym">Marinobacter aquaeolei</name>
    <dbReference type="NCBI Taxonomy" id="2743"/>
    <lineage>
        <taxon>Bacteria</taxon>
        <taxon>Pseudomonadati</taxon>
        <taxon>Pseudomonadota</taxon>
        <taxon>Gammaproteobacteria</taxon>
        <taxon>Pseudomonadales</taxon>
        <taxon>Marinobacteraceae</taxon>
        <taxon>Marinobacter</taxon>
    </lineage>
</organism>
<proteinExistence type="predicted"/>
<evidence type="ECO:0000313" key="2">
    <source>
        <dbReference type="EMBL" id="BBJ03400.1"/>
    </source>
</evidence>
<evidence type="ECO:0000256" key="1">
    <source>
        <dbReference type="SAM" id="MobiDB-lite"/>
    </source>
</evidence>
<accession>A0A455W3A3</accession>
<feature type="region of interest" description="Disordered" evidence="1">
    <location>
        <begin position="1"/>
        <end position="30"/>
    </location>
</feature>
<name>A0A455W3A3_MARNT</name>
<dbReference type="EMBL" id="AP019537">
    <property type="protein sequence ID" value="BBJ03400.1"/>
    <property type="molecule type" value="Genomic_DNA"/>
</dbReference>
<gene>
    <name evidence="2" type="ORF">YBY_12480</name>
</gene>